<name>A0ACB7NU40_9PEZI</name>
<sequence length="118" mass="12760">MTLLILLLCAPDLADCNLVMGHYNITSDVKIREEPSRRIGGSGACMMGKGKNPRTTTIPSAGRRGSPPDHYEVEVQGNRYPSQAQNITEENNKKSHDDDDDPDHGAAPSPDMPEISGS</sequence>
<reference evidence="1 2" key="1">
    <citation type="journal article" date="2021" name="Nat. Commun.">
        <title>Genetic determinants of endophytism in the Arabidopsis root mycobiome.</title>
        <authorList>
            <person name="Mesny F."/>
            <person name="Miyauchi S."/>
            <person name="Thiergart T."/>
            <person name="Pickel B."/>
            <person name="Atanasova L."/>
            <person name="Karlsson M."/>
            <person name="Huettel B."/>
            <person name="Barry K.W."/>
            <person name="Haridas S."/>
            <person name="Chen C."/>
            <person name="Bauer D."/>
            <person name="Andreopoulos W."/>
            <person name="Pangilinan J."/>
            <person name="LaButti K."/>
            <person name="Riley R."/>
            <person name="Lipzen A."/>
            <person name="Clum A."/>
            <person name="Drula E."/>
            <person name="Henrissat B."/>
            <person name="Kohler A."/>
            <person name="Grigoriev I.V."/>
            <person name="Martin F.M."/>
            <person name="Hacquard S."/>
        </authorList>
    </citation>
    <scope>NUCLEOTIDE SEQUENCE [LARGE SCALE GENOMIC DNA]</scope>
    <source>
        <strain evidence="1 2">MPI-SDFR-AT-0079</strain>
    </source>
</reference>
<protein>
    <submittedName>
        <fullName evidence="1">Uncharacterized protein</fullName>
    </submittedName>
</protein>
<organism evidence="1 2">
    <name type="scientific">Chaetomium tenue</name>
    <dbReference type="NCBI Taxonomy" id="1854479"/>
    <lineage>
        <taxon>Eukaryota</taxon>
        <taxon>Fungi</taxon>
        <taxon>Dikarya</taxon>
        <taxon>Ascomycota</taxon>
        <taxon>Pezizomycotina</taxon>
        <taxon>Sordariomycetes</taxon>
        <taxon>Sordariomycetidae</taxon>
        <taxon>Sordariales</taxon>
        <taxon>Chaetomiaceae</taxon>
        <taxon>Chaetomium</taxon>
    </lineage>
</organism>
<keyword evidence="2" id="KW-1185">Reference proteome</keyword>
<comment type="caution">
    <text evidence="1">The sequence shown here is derived from an EMBL/GenBank/DDBJ whole genome shotgun (WGS) entry which is preliminary data.</text>
</comment>
<dbReference type="Proteomes" id="UP000724584">
    <property type="component" value="Unassembled WGS sequence"/>
</dbReference>
<evidence type="ECO:0000313" key="2">
    <source>
        <dbReference type="Proteomes" id="UP000724584"/>
    </source>
</evidence>
<accession>A0ACB7NU40</accession>
<evidence type="ECO:0000313" key="1">
    <source>
        <dbReference type="EMBL" id="KAH6613336.1"/>
    </source>
</evidence>
<dbReference type="EMBL" id="JAGIZQ010000008">
    <property type="protein sequence ID" value="KAH6613336.1"/>
    <property type="molecule type" value="Genomic_DNA"/>
</dbReference>
<gene>
    <name evidence="1" type="ORF">F5144DRAFT_587368</name>
</gene>
<proteinExistence type="predicted"/>